<feature type="transmembrane region" description="Helical" evidence="10">
    <location>
        <begin position="41"/>
        <end position="61"/>
    </location>
</feature>
<keyword evidence="14" id="KW-1185">Reference proteome</keyword>
<evidence type="ECO:0000256" key="4">
    <source>
        <dbReference type="ARBA" id="ARBA00022679"/>
    </source>
</evidence>
<protein>
    <recommendedName>
        <fullName evidence="2">histidine kinase</fullName>
        <ecNumber evidence="2">2.7.13.3</ecNumber>
    </recommendedName>
</protein>
<evidence type="ECO:0000256" key="2">
    <source>
        <dbReference type="ARBA" id="ARBA00012438"/>
    </source>
</evidence>
<feature type="region of interest" description="Disordered" evidence="9">
    <location>
        <begin position="481"/>
        <end position="561"/>
    </location>
</feature>
<dbReference type="OrthoDB" id="227596at2"/>
<keyword evidence="3" id="KW-0597">Phosphoprotein</keyword>
<evidence type="ECO:0000259" key="11">
    <source>
        <dbReference type="Pfam" id="PF07730"/>
    </source>
</evidence>
<dbReference type="GO" id="GO:0046983">
    <property type="term" value="F:protein dimerization activity"/>
    <property type="evidence" value="ECO:0007669"/>
    <property type="project" value="InterPro"/>
</dbReference>
<dbReference type="CDD" id="cd16917">
    <property type="entry name" value="HATPase_UhpB-NarQ-NarX-like"/>
    <property type="match status" value="1"/>
</dbReference>
<feature type="compositionally biased region" description="Low complexity" evidence="9">
    <location>
        <begin position="481"/>
        <end position="491"/>
    </location>
</feature>
<keyword evidence="8" id="KW-0902">Two-component regulatory system</keyword>
<keyword evidence="10" id="KW-0472">Membrane</keyword>
<dbReference type="Pfam" id="PF23539">
    <property type="entry name" value="DUF7134"/>
    <property type="match status" value="1"/>
</dbReference>
<dbReference type="InterPro" id="IPR055558">
    <property type="entry name" value="DUF7134"/>
</dbReference>
<gene>
    <name evidence="13" type="ORF">F8O01_08445</name>
</gene>
<evidence type="ECO:0000259" key="12">
    <source>
        <dbReference type="Pfam" id="PF23539"/>
    </source>
</evidence>
<accession>A0A7J5BSP4</accession>
<dbReference type="RefSeq" id="WP_158040432.1">
    <property type="nucleotide sequence ID" value="NZ_JACCFV010000001.1"/>
</dbReference>
<dbReference type="InterPro" id="IPR050482">
    <property type="entry name" value="Sensor_HK_TwoCompSys"/>
</dbReference>
<dbReference type="Proteomes" id="UP000467240">
    <property type="component" value="Unassembled WGS sequence"/>
</dbReference>
<feature type="domain" description="DUF7134" evidence="12">
    <location>
        <begin position="40"/>
        <end position="206"/>
    </location>
</feature>
<dbReference type="InterPro" id="IPR036890">
    <property type="entry name" value="HATPase_C_sf"/>
</dbReference>
<sequence length="561" mass="59668">MIPSSSDVSASEPTRPAADRREGRVRAFLRRHTRRITWTNWLFDSLLAVVMQGIIGFPFVFLQSSTVWFDPQLILPGVLYTLALVIRRWGPGLSLAVVFVTVAFKLLAGIDPHGQDLAIAVIVFTCAAYGSRRSLITSAVSAAVIPAAVILSLLWHEPRVLGWNLLASLIDIEPSGFVIAASIVWFLLAVALSMCWLGGLLRRMQRDAQVARTKREVAEVESLRSREQLFVEQERNRIARDMHDVVAHSLAVVVAQADGGRYAMRTNPASGEETLTKIAEISRDALVEVRGLLGQLRHSQPSGPQPGFADAPVVLERMRLAGLRILVESSGAPQSLRQNADIALYRLVQESLTNSLRHGDPNLPTIIRIAWGPELRVEVENTCNPVPPPPRADSGHGLIGMRERIVMSGGTLEAGRIGDRFHIVAVVPTVPQGDTAPTRTVDIVGSRDPVIAGGNPAGIPAAGSPAGAAAATATGVRGAPGVVPGGTAATEGGPGAQNDEPCPDTTGPVPGPTEPCPDGGPIGPDERERLDRWTGPSVRGSTDVPRRGDDSAAPTSGPTVR</sequence>
<dbReference type="GO" id="GO:0005524">
    <property type="term" value="F:ATP binding"/>
    <property type="evidence" value="ECO:0007669"/>
    <property type="project" value="UniProtKB-KW"/>
</dbReference>
<dbReference type="PANTHER" id="PTHR24421">
    <property type="entry name" value="NITRATE/NITRITE SENSOR PROTEIN NARX-RELATED"/>
    <property type="match status" value="1"/>
</dbReference>
<evidence type="ECO:0000256" key="8">
    <source>
        <dbReference type="ARBA" id="ARBA00023012"/>
    </source>
</evidence>
<feature type="domain" description="Signal transduction histidine kinase subgroup 3 dimerisation and phosphoacceptor" evidence="11">
    <location>
        <begin position="234"/>
        <end position="299"/>
    </location>
</feature>
<dbReference type="InterPro" id="IPR011712">
    <property type="entry name" value="Sig_transdc_His_kin_sub3_dim/P"/>
</dbReference>
<comment type="catalytic activity">
    <reaction evidence="1">
        <text>ATP + protein L-histidine = ADP + protein N-phospho-L-histidine.</text>
        <dbReference type="EC" id="2.7.13.3"/>
    </reaction>
</comment>
<keyword evidence="10" id="KW-1133">Transmembrane helix</keyword>
<keyword evidence="10" id="KW-0812">Transmembrane</keyword>
<evidence type="ECO:0000256" key="10">
    <source>
        <dbReference type="SAM" id="Phobius"/>
    </source>
</evidence>
<name>A0A7J5BSP4_9MICO</name>
<feature type="transmembrane region" description="Helical" evidence="10">
    <location>
        <begin position="176"/>
        <end position="197"/>
    </location>
</feature>
<evidence type="ECO:0000256" key="1">
    <source>
        <dbReference type="ARBA" id="ARBA00000085"/>
    </source>
</evidence>
<organism evidence="13 14">
    <name type="scientific">Pseudoclavibacter chungangensis</name>
    <dbReference type="NCBI Taxonomy" id="587635"/>
    <lineage>
        <taxon>Bacteria</taxon>
        <taxon>Bacillati</taxon>
        <taxon>Actinomycetota</taxon>
        <taxon>Actinomycetes</taxon>
        <taxon>Micrococcales</taxon>
        <taxon>Microbacteriaceae</taxon>
        <taxon>Pseudoclavibacter</taxon>
    </lineage>
</organism>
<dbReference type="Pfam" id="PF07730">
    <property type="entry name" value="HisKA_3"/>
    <property type="match status" value="1"/>
</dbReference>
<evidence type="ECO:0000256" key="3">
    <source>
        <dbReference type="ARBA" id="ARBA00022553"/>
    </source>
</evidence>
<evidence type="ECO:0000256" key="6">
    <source>
        <dbReference type="ARBA" id="ARBA00022777"/>
    </source>
</evidence>
<reference evidence="13 14" key="1">
    <citation type="submission" date="2019-09" db="EMBL/GenBank/DDBJ databases">
        <title>Phylogeny of genus Pseudoclavibacter and closely related genus.</title>
        <authorList>
            <person name="Li Y."/>
        </authorList>
    </citation>
    <scope>NUCLEOTIDE SEQUENCE [LARGE SCALE GENOMIC DNA]</scope>
    <source>
        <strain evidence="13 14">DSM 23821</strain>
    </source>
</reference>
<dbReference type="AlphaFoldDB" id="A0A7J5BSP4"/>
<dbReference type="PANTHER" id="PTHR24421:SF10">
    <property type="entry name" value="NITRATE_NITRITE SENSOR PROTEIN NARQ"/>
    <property type="match status" value="1"/>
</dbReference>
<evidence type="ECO:0000313" key="14">
    <source>
        <dbReference type="Proteomes" id="UP000467240"/>
    </source>
</evidence>
<evidence type="ECO:0000313" key="13">
    <source>
        <dbReference type="EMBL" id="KAB1657266.1"/>
    </source>
</evidence>
<dbReference type="EC" id="2.7.13.3" evidence="2"/>
<dbReference type="GO" id="GO:0000155">
    <property type="term" value="F:phosphorelay sensor kinase activity"/>
    <property type="evidence" value="ECO:0007669"/>
    <property type="project" value="InterPro"/>
</dbReference>
<dbReference type="EMBL" id="WBJZ01000009">
    <property type="protein sequence ID" value="KAB1657266.1"/>
    <property type="molecule type" value="Genomic_DNA"/>
</dbReference>
<evidence type="ECO:0000256" key="7">
    <source>
        <dbReference type="ARBA" id="ARBA00022840"/>
    </source>
</evidence>
<dbReference type="Gene3D" id="1.20.5.1930">
    <property type="match status" value="1"/>
</dbReference>
<keyword evidence="6" id="KW-0418">Kinase</keyword>
<proteinExistence type="predicted"/>
<keyword evidence="4" id="KW-0808">Transferase</keyword>
<keyword evidence="5" id="KW-0547">Nucleotide-binding</keyword>
<evidence type="ECO:0000256" key="5">
    <source>
        <dbReference type="ARBA" id="ARBA00022741"/>
    </source>
</evidence>
<dbReference type="Gene3D" id="3.30.565.10">
    <property type="entry name" value="Histidine kinase-like ATPase, C-terminal domain"/>
    <property type="match status" value="1"/>
</dbReference>
<keyword evidence="7" id="KW-0067">ATP-binding</keyword>
<dbReference type="GO" id="GO:0016020">
    <property type="term" value="C:membrane"/>
    <property type="evidence" value="ECO:0007669"/>
    <property type="project" value="InterPro"/>
</dbReference>
<comment type="caution">
    <text evidence="13">The sequence shown here is derived from an EMBL/GenBank/DDBJ whole genome shotgun (WGS) entry which is preliminary data.</text>
</comment>
<evidence type="ECO:0000256" key="9">
    <source>
        <dbReference type="SAM" id="MobiDB-lite"/>
    </source>
</evidence>
<feature type="transmembrane region" description="Helical" evidence="10">
    <location>
        <begin position="139"/>
        <end position="156"/>
    </location>
</feature>
<dbReference type="SUPFAM" id="SSF55874">
    <property type="entry name" value="ATPase domain of HSP90 chaperone/DNA topoisomerase II/histidine kinase"/>
    <property type="match status" value="1"/>
</dbReference>